<dbReference type="InterPro" id="IPR006037">
    <property type="entry name" value="RCK_C"/>
</dbReference>
<dbReference type="EMBL" id="CP020921">
    <property type="protein sequence ID" value="AWB10666.1"/>
    <property type="molecule type" value="Genomic_DNA"/>
</dbReference>
<keyword evidence="2" id="KW-1133">Transmembrane helix</keyword>
<evidence type="ECO:0000256" key="2">
    <source>
        <dbReference type="SAM" id="Phobius"/>
    </source>
</evidence>
<feature type="domain" description="RCK C-terminal" evidence="4">
    <location>
        <begin position="247"/>
        <end position="335"/>
    </location>
</feature>
<accession>A0A2R4W1S6</accession>
<dbReference type="InterPro" id="IPR003148">
    <property type="entry name" value="RCK_N"/>
</dbReference>
<proteinExistence type="predicted"/>
<dbReference type="InterPro" id="IPR036291">
    <property type="entry name" value="NAD(P)-bd_dom_sf"/>
</dbReference>
<dbReference type="InterPro" id="IPR013099">
    <property type="entry name" value="K_chnl_dom"/>
</dbReference>
<evidence type="ECO:0000313" key="6">
    <source>
        <dbReference type="Proteomes" id="UP000244792"/>
    </source>
</evidence>
<sequence length="338" mass="38373">MIKLILNRIKREIFLVFFIILFGTCGYMFLEHYTPIEALFMTVITITTVGYEEVKPLDNAGMLFSIILILSSFGIFAFAISRIVDYMFSSYFEEREKMKMENKLKKLKDHIIVCGYGRMGSIVAKDLRKNKKDVVIIENNPQTCELAKKDGFIAIEGNATNDEMLIKAGVKVAKSIVATTSSEPDNGFISLSAKKLNPQILVISRASNTEWISKLHLAGADEVISPHTFGARRIVNFILNPGLVEFLDILRDENIDIFMEELIVKPNSILNGKTFKSWEDLRLFLDVPSLIPLTFCIEKYNKCPHNEEFTLKESDKIIIIGSKSDIERVNKLVLQNSN</sequence>
<dbReference type="SUPFAM" id="SSF51735">
    <property type="entry name" value="NAD(P)-binding Rossmann-fold domains"/>
    <property type="match status" value="1"/>
</dbReference>
<dbReference type="PROSITE" id="PS51201">
    <property type="entry name" value="RCK_N"/>
    <property type="match status" value="1"/>
</dbReference>
<name>A0A2R4W1S6_THEAF</name>
<evidence type="ECO:0000256" key="1">
    <source>
        <dbReference type="ARBA" id="ARBA00004651"/>
    </source>
</evidence>
<reference evidence="5 6" key="1">
    <citation type="submission" date="2017-04" db="EMBL/GenBank/DDBJ databases">
        <title>Genomic insights into metabolism of Thermodesulfobium acidiphilum.</title>
        <authorList>
            <person name="Toshchakov S.V."/>
            <person name="Frolov E.N."/>
            <person name="Kublanov I.V."/>
            <person name="Samarov N.I."/>
            <person name="Novikov A."/>
            <person name="Lebedinsky A.V."/>
            <person name="Bonch-Osmolovskaya E.A."/>
            <person name="Chernyh N.A."/>
        </authorList>
    </citation>
    <scope>NUCLEOTIDE SEQUENCE [LARGE SCALE GENOMIC DNA]</scope>
    <source>
        <strain evidence="5 6">3127-1</strain>
    </source>
</reference>
<evidence type="ECO:0000259" key="3">
    <source>
        <dbReference type="PROSITE" id="PS51201"/>
    </source>
</evidence>
<keyword evidence="2" id="KW-0812">Transmembrane</keyword>
<dbReference type="OrthoDB" id="9785285at2"/>
<dbReference type="Pfam" id="PF02254">
    <property type="entry name" value="TrkA_N"/>
    <property type="match status" value="1"/>
</dbReference>
<dbReference type="Proteomes" id="UP000244792">
    <property type="component" value="Chromosome"/>
</dbReference>
<keyword evidence="5" id="KW-0407">Ion channel</keyword>
<evidence type="ECO:0000313" key="5">
    <source>
        <dbReference type="EMBL" id="AWB10666.1"/>
    </source>
</evidence>
<dbReference type="GO" id="GO:0006813">
    <property type="term" value="P:potassium ion transport"/>
    <property type="evidence" value="ECO:0007669"/>
    <property type="project" value="InterPro"/>
</dbReference>
<organism evidence="5 6">
    <name type="scientific">Thermodesulfobium acidiphilum</name>
    <dbReference type="NCBI Taxonomy" id="1794699"/>
    <lineage>
        <taxon>Bacteria</taxon>
        <taxon>Pseudomonadati</taxon>
        <taxon>Thermodesulfobiota</taxon>
        <taxon>Thermodesulfobiia</taxon>
        <taxon>Thermodesulfobiales</taxon>
        <taxon>Thermodesulfobiaceae</taxon>
        <taxon>Thermodesulfobium</taxon>
    </lineage>
</organism>
<keyword evidence="5" id="KW-0406">Ion transport</keyword>
<dbReference type="SUPFAM" id="SSF81324">
    <property type="entry name" value="Voltage-gated potassium channels"/>
    <property type="match status" value="1"/>
</dbReference>
<dbReference type="GO" id="GO:0005886">
    <property type="term" value="C:plasma membrane"/>
    <property type="evidence" value="ECO:0007669"/>
    <property type="project" value="UniProtKB-SubCell"/>
</dbReference>
<feature type="transmembrane region" description="Helical" evidence="2">
    <location>
        <begin position="60"/>
        <end position="80"/>
    </location>
</feature>
<dbReference type="Gene3D" id="3.40.50.720">
    <property type="entry name" value="NAD(P)-binding Rossmann-like Domain"/>
    <property type="match status" value="1"/>
</dbReference>
<keyword evidence="5" id="KW-0813">Transport</keyword>
<dbReference type="PROSITE" id="PS51202">
    <property type="entry name" value="RCK_C"/>
    <property type="match status" value="1"/>
</dbReference>
<dbReference type="GO" id="GO:0008324">
    <property type="term" value="F:monoatomic cation transmembrane transporter activity"/>
    <property type="evidence" value="ECO:0007669"/>
    <property type="project" value="InterPro"/>
</dbReference>
<keyword evidence="2" id="KW-0472">Membrane</keyword>
<dbReference type="InterPro" id="IPR050721">
    <property type="entry name" value="Trk_Ktr_HKT_K-transport"/>
</dbReference>
<evidence type="ECO:0000259" key="4">
    <source>
        <dbReference type="PROSITE" id="PS51202"/>
    </source>
</evidence>
<dbReference type="Pfam" id="PF07885">
    <property type="entry name" value="Ion_trans_2"/>
    <property type="match status" value="1"/>
</dbReference>
<dbReference type="PANTHER" id="PTHR43833">
    <property type="entry name" value="POTASSIUM CHANNEL PROTEIN 2-RELATED-RELATED"/>
    <property type="match status" value="1"/>
</dbReference>
<dbReference type="RefSeq" id="WP_108309450.1">
    <property type="nucleotide sequence ID" value="NZ_CP020921.1"/>
</dbReference>
<feature type="domain" description="RCK N-terminal" evidence="3">
    <location>
        <begin position="108"/>
        <end position="225"/>
    </location>
</feature>
<keyword evidence="6" id="KW-1185">Reference proteome</keyword>
<feature type="transmembrane region" description="Helical" evidence="2">
    <location>
        <begin position="12"/>
        <end position="30"/>
    </location>
</feature>
<comment type="subcellular location">
    <subcellularLocation>
        <location evidence="1">Cell membrane</location>
        <topology evidence="1">Multi-pass membrane protein</topology>
    </subcellularLocation>
</comment>
<dbReference type="KEGG" id="taci:TDSAC_1325"/>
<gene>
    <name evidence="5" type="ORF">TDSAC_1325</name>
</gene>
<dbReference type="Gene3D" id="1.10.287.70">
    <property type="match status" value="1"/>
</dbReference>
<dbReference type="AlphaFoldDB" id="A0A2R4W1S6"/>
<protein>
    <submittedName>
        <fullName evidence="5">Voltage-gated potassium channel</fullName>
    </submittedName>
</protein>
<dbReference type="PANTHER" id="PTHR43833:SF9">
    <property type="entry name" value="POTASSIUM CHANNEL PROTEIN YUGO-RELATED"/>
    <property type="match status" value="1"/>
</dbReference>